<dbReference type="AlphaFoldDB" id="D4M595"/>
<name>D4M595_9FIRM</name>
<gene>
    <name evidence="1" type="ORF">RTO_18500</name>
</gene>
<accession>D4M595</accession>
<reference evidence="1 2" key="2">
    <citation type="submission" date="2010-03" db="EMBL/GenBank/DDBJ databases">
        <authorList>
            <person name="Pajon A."/>
        </authorList>
    </citation>
    <scope>NUCLEOTIDE SEQUENCE [LARGE SCALE GENOMIC DNA]</scope>
    <source>
        <strain evidence="1 2">L2-14</strain>
    </source>
</reference>
<dbReference type="NCBIfam" id="TIGR01725">
    <property type="entry name" value="phge_HK97_gp10"/>
    <property type="match status" value="1"/>
</dbReference>
<sequence length="124" mass="14186">MNSSEITFYDGGLEDFEELLKQYSENVSPDKALDAVEEGAKEFVNDLLRLPKPRSQITKAGYTHIVSTFALERTDSGIKVGWGKYYGPMLEHGTRKMAARAHLKPLFERNKEKYYKKMTESIFG</sequence>
<dbReference type="PATRIC" id="fig|657313.3.peg.1679"/>
<proteinExistence type="predicted"/>
<dbReference type="KEGG" id="rto:RTO_18500"/>
<dbReference type="Proteomes" id="UP000008956">
    <property type="component" value="Chromosome"/>
</dbReference>
<dbReference type="InterPro" id="IPR010064">
    <property type="entry name" value="HK97-gp10_tail"/>
</dbReference>
<reference evidence="1 2" key="1">
    <citation type="submission" date="2010-03" db="EMBL/GenBank/DDBJ databases">
        <title>The genome sequence of Ruminococcus torques L2-14.</title>
        <authorList>
            <consortium name="metaHIT consortium -- http://www.metahit.eu/"/>
            <person name="Pajon A."/>
            <person name="Turner K."/>
            <person name="Parkhill J."/>
            <person name="Duncan S."/>
            <person name="Flint H."/>
        </authorList>
    </citation>
    <scope>NUCLEOTIDE SEQUENCE [LARGE SCALE GENOMIC DNA]</scope>
    <source>
        <strain evidence="1 2">L2-14</strain>
    </source>
</reference>
<organism evidence="1 2">
    <name type="scientific">[Ruminococcus] torques L2-14</name>
    <dbReference type="NCBI Taxonomy" id="657313"/>
    <lineage>
        <taxon>Bacteria</taxon>
        <taxon>Bacillati</taxon>
        <taxon>Bacillota</taxon>
        <taxon>Clostridia</taxon>
        <taxon>Lachnospirales</taxon>
        <taxon>Lachnospiraceae</taxon>
        <taxon>Mediterraneibacter</taxon>
    </lineage>
</organism>
<dbReference type="HOGENOM" id="CLU_2022807_0_0_9"/>
<protein>
    <submittedName>
        <fullName evidence="1">Phage protein, HK97 gp10 family</fullName>
    </submittedName>
</protein>
<evidence type="ECO:0000313" key="2">
    <source>
        <dbReference type="Proteomes" id="UP000008956"/>
    </source>
</evidence>
<dbReference type="RefSeq" id="WP_015528995.1">
    <property type="nucleotide sequence ID" value="NC_021015.1"/>
</dbReference>
<evidence type="ECO:0000313" key="1">
    <source>
        <dbReference type="EMBL" id="CBL26407.1"/>
    </source>
</evidence>
<dbReference type="EMBL" id="FP929055">
    <property type="protein sequence ID" value="CBL26407.1"/>
    <property type="molecule type" value="Genomic_DNA"/>
</dbReference>